<reference evidence="2" key="1">
    <citation type="journal article" date="2012" name="Science">
        <title>The Paleozoic origin of enzymatic lignin decomposition reconstructed from 31 fungal genomes.</title>
        <authorList>
            <person name="Floudas D."/>
            <person name="Binder M."/>
            <person name="Riley R."/>
            <person name="Barry K."/>
            <person name="Blanchette R.A."/>
            <person name="Henrissat B."/>
            <person name="Martinez A.T."/>
            <person name="Otillar R."/>
            <person name="Spatafora J.W."/>
            <person name="Yadav J.S."/>
            <person name="Aerts A."/>
            <person name="Benoit I."/>
            <person name="Boyd A."/>
            <person name="Carlson A."/>
            <person name="Copeland A."/>
            <person name="Coutinho P.M."/>
            <person name="de Vries R.P."/>
            <person name="Ferreira P."/>
            <person name="Findley K."/>
            <person name="Foster B."/>
            <person name="Gaskell J."/>
            <person name="Glotzer D."/>
            <person name="Gorecki P."/>
            <person name="Heitman J."/>
            <person name="Hesse C."/>
            <person name="Hori C."/>
            <person name="Igarashi K."/>
            <person name="Jurgens J.A."/>
            <person name="Kallen N."/>
            <person name="Kersten P."/>
            <person name="Kohler A."/>
            <person name="Kuees U."/>
            <person name="Kumar T.K.A."/>
            <person name="Kuo A."/>
            <person name="LaButti K."/>
            <person name="Larrondo L.F."/>
            <person name="Lindquist E."/>
            <person name="Ling A."/>
            <person name="Lombard V."/>
            <person name="Lucas S."/>
            <person name="Lundell T."/>
            <person name="Martin R."/>
            <person name="McLaughlin D.J."/>
            <person name="Morgenstern I."/>
            <person name="Morin E."/>
            <person name="Murat C."/>
            <person name="Nagy L.G."/>
            <person name="Nolan M."/>
            <person name="Ohm R.A."/>
            <person name="Patyshakuliyeva A."/>
            <person name="Rokas A."/>
            <person name="Ruiz-Duenas F.J."/>
            <person name="Sabat G."/>
            <person name="Salamov A."/>
            <person name="Samejima M."/>
            <person name="Schmutz J."/>
            <person name="Slot J.C."/>
            <person name="St John F."/>
            <person name="Stenlid J."/>
            <person name="Sun H."/>
            <person name="Sun S."/>
            <person name="Syed K."/>
            <person name="Tsang A."/>
            <person name="Wiebenga A."/>
            <person name="Young D."/>
            <person name="Pisabarro A."/>
            <person name="Eastwood D.C."/>
            <person name="Martin F."/>
            <person name="Cullen D."/>
            <person name="Grigoriev I.V."/>
            <person name="Hibbett D.S."/>
        </authorList>
    </citation>
    <scope>NUCLEOTIDE SEQUENCE [LARGE SCALE GENOMIC DNA]</scope>
    <source>
        <strain evidence="2">HHB-11173 SS5</strain>
    </source>
</reference>
<dbReference type="OrthoDB" id="9974981at2759"/>
<organism evidence="1 2">
    <name type="scientific">Punctularia strigosozonata (strain HHB-11173)</name>
    <name type="common">White-rot fungus</name>
    <dbReference type="NCBI Taxonomy" id="741275"/>
    <lineage>
        <taxon>Eukaryota</taxon>
        <taxon>Fungi</taxon>
        <taxon>Dikarya</taxon>
        <taxon>Basidiomycota</taxon>
        <taxon>Agaricomycotina</taxon>
        <taxon>Agaricomycetes</taxon>
        <taxon>Corticiales</taxon>
        <taxon>Punctulariaceae</taxon>
        <taxon>Punctularia</taxon>
    </lineage>
</organism>
<proteinExistence type="predicted"/>
<gene>
    <name evidence="1" type="ORF">PUNSTDRAFT_138433</name>
</gene>
<dbReference type="GeneID" id="18880079"/>
<dbReference type="Gene3D" id="3.90.25.10">
    <property type="entry name" value="UDP-galactose 4-epimerase, domain 1"/>
    <property type="match status" value="1"/>
</dbReference>
<dbReference type="EMBL" id="JH687553">
    <property type="protein sequence ID" value="EIN04788.1"/>
    <property type="molecule type" value="Genomic_DNA"/>
</dbReference>
<evidence type="ECO:0000313" key="1">
    <source>
        <dbReference type="EMBL" id="EIN04788.1"/>
    </source>
</evidence>
<dbReference type="HOGENOM" id="CLU_1856309_0_0_1"/>
<name>R7S3L3_PUNST</name>
<dbReference type="AlphaFoldDB" id="R7S3L3"/>
<keyword evidence="2" id="KW-1185">Reference proteome</keyword>
<sequence>MGVFEAIRRHGRYHGFLYQLNLEAYHWDIAQRVAGEDFESKKTRMTGEDLLRRGKEVTAKIVALHDPKEADFTMHVYQSFTEYQYSIHIHGNNTVANAKAAGALDARELYPNVEMTSLKEFANKGFYANPLPLYDDGY</sequence>
<dbReference type="KEGG" id="psq:PUNSTDRAFT_138433"/>
<dbReference type="RefSeq" id="XP_007388181.1">
    <property type="nucleotide sequence ID" value="XM_007388119.1"/>
</dbReference>
<accession>R7S3L3</accession>
<dbReference type="Gene3D" id="3.40.50.720">
    <property type="entry name" value="NAD(P)-binding Rossmann-like Domain"/>
    <property type="match status" value="1"/>
</dbReference>
<dbReference type="Proteomes" id="UP000054196">
    <property type="component" value="Unassembled WGS sequence"/>
</dbReference>
<protein>
    <submittedName>
        <fullName evidence="1">Uncharacterized protein</fullName>
    </submittedName>
</protein>
<evidence type="ECO:0000313" key="2">
    <source>
        <dbReference type="Proteomes" id="UP000054196"/>
    </source>
</evidence>